<feature type="region of interest" description="Disordered" evidence="1">
    <location>
        <begin position="74"/>
        <end position="95"/>
    </location>
</feature>
<gene>
    <name evidence="2" type="ORF">Scep_004994</name>
</gene>
<evidence type="ECO:0000313" key="3">
    <source>
        <dbReference type="Proteomes" id="UP001419268"/>
    </source>
</evidence>
<accession>A0AAP0KUE0</accession>
<feature type="region of interest" description="Disordered" evidence="1">
    <location>
        <begin position="181"/>
        <end position="200"/>
    </location>
</feature>
<protein>
    <submittedName>
        <fullName evidence="2">Uncharacterized protein</fullName>
    </submittedName>
</protein>
<evidence type="ECO:0000313" key="2">
    <source>
        <dbReference type="EMBL" id="KAK9158420.1"/>
    </source>
</evidence>
<dbReference type="AlphaFoldDB" id="A0AAP0KUE0"/>
<organism evidence="2 3">
    <name type="scientific">Stephania cephalantha</name>
    <dbReference type="NCBI Taxonomy" id="152367"/>
    <lineage>
        <taxon>Eukaryota</taxon>
        <taxon>Viridiplantae</taxon>
        <taxon>Streptophyta</taxon>
        <taxon>Embryophyta</taxon>
        <taxon>Tracheophyta</taxon>
        <taxon>Spermatophyta</taxon>
        <taxon>Magnoliopsida</taxon>
        <taxon>Ranunculales</taxon>
        <taxon>Menispermaceae</taxon>
        <taxon>Menispermoideae</taxon>
        <taxon>Cissampelideae</taxon>
        <taxon>Stephania</taxon>
    </lineage>
</organism>
<name>A0AAP0KUE0_9MAGN</name>
<keyword evidence="3" id="KW-1185">Reference proteome</keyword>
<comment type="caution">
    <text evidence="2">The sequence shown here is derived from an EMBL/GenBank/DDBJ whole genome shotgun (WGS) entry which is preliminary data.</text>
</comment>
<dbReference type="Proteomes" id="UP001419268">
    <property type="component" value="Unassembled WGS sequence"/>
</dbReference>
<evidence type="ECO:0000256" key="1">
    <source>
        <dbReference type="SAM" id="MobiDB-lite"/>
    </source>
</evidence>
<proteinExistence type="predicted"/>
<dbReference type="EMBL" id="JBBNAG010000002">
    <property type="protein sequence ID" value="KAK9158420.1"/>
    <property type="molecule type" value="Genomic_DNA"/>
</dbReference>
<reference evidence="2 3" key="1">
    <citation type="submission" date="2024-01" db="EMBL/GenBank/DDBJ databases">
        <title>Genome assemblies of Stephania.</title>
        <authorList>
            <person name="Yang L."/>
        </authorList>
    </citation>
    <scope>NUCLEOTIDE SEQUENCE [LARGE SCALE GENOMIC DNA]</scope>
    <source>
        <strain evidence="2">JXDWG</strain>
        <tissue evidence="2">Leaf</tissue>
    </source>
</reference>
<sequence>MYQYMFHLCTHTHIQKFTRLCTLPTDHLCTRRTASAPTTSSAGSDFVLAATTDLERFSPTSSLSAPATSPDLSTLFSAPTTSHPPPVSTPSSSAASSWRFSPSSYLSLCTDRLLSSLCSHPRLSPLHRPPPLLYQFRFPPCRLPLSALTASLFSVRFRCQVHYLLRPPLSLCTAASLPSLSAPPLPPSPPPSLPDPPMLP</sequence>